<accession>A0A1H5U5P4</accession>
<organism evidence="2 3">
    <name type="scientific">Lachnospira multipara</name>
    <dbReference type="NCBI Taxonomy" id="28051"/>
    <lineage>
        <taxon>Bacteria</taxon>
        <taxon>Bacillati</taxon>
        <taxon>Bacillota</taxon>
        <taxon>Clostridia</taxon>
        <taxon>Lachnospirales</taxon>
        <taxon>Lachnospiraceae</taxon>
        <taxon>Lachnospira</taxon>
    </lineage>
</organism>
<evidence type="ECO:0000256" key="1">
    <source>
        <dbReference type="SAM" id="MobiDB-lite"/>
    </source>
</evidence>
<dbReference type="AlphaFoldDB" id="A0A1H5U5P4"/>
<keyword evidence="3" id="KW-1185">Reference proteome</keyword>
<evidence type="ECO:0000313" key="3">
    <source>
        <dbReference type="Proteomes" id="UP000236726"/>
    </source>
</evidence>
<sequence>MSSKEDKVKLKKTLIRIGKSTLILSVAAFVCFNLVDCNFTGSSTVNSVLNEKTNETTSTNQSVNDYSNTEATTESESTVDDSNGPVSSNGIDYDLTEMSSTMVYATVYEMMAYPSLYEGKTVKMEGQYYALYVDADNTYYMYCLVSDALGCCTQGMEFVWGDGSHVYPNEYPADKTEVVVSGTFKTYTQDGNTYCCIDNATMEVAK</sequence>
<protein>
    <submittedName>
        <fullName evidence="2">Uncharacterized protein</fullName>
    </submittedName>
</protein>
<feature type="compositionally biased region" description="Polar residues" evidence="1">
    <location>
        <begin position="80"/>
        <end position="90"/>
    </location>
</feature>
<reference evidence="2 3" key="1">
    <citation type="submission" date="2016-10" db="EMBL/GenBank/DDBJ databases">
        <authorList>
            <person name="de Groot N.N."/>
        </authorList>
    </citation>
    <scope>NUCLEOTIDE SEQUENCE [LARGE SCALE GENOMIC DNA]</scope>
    <source>
        <strain evidence="2 3">D15d</strain>
    </source>
</reference>
<proteinExistence type="predicted"/>
<dbReference type="RefSeq" id="WP_103952649.1">
    <property type="nucleotide sequence ID" value="NZ_FNUL01000006.1"/>
</dbReference>
<feature type="compositionally biased region" description="Low complexity" evidence="1">
    <location>
        <begin position="67"/>
        <end position="76"/>
    </location>
</feature>
<name>A0A1H5U5P4_9FIRM</name>
<feature type="compositionally biased region" description="Polar residues" evidence="1">
    <location>
        <begin position="52"/>
        <end position="66"/>
    </location>
</feature>
<gene>
    <name evidence="2" type="ORF">SAMN05216537_10666</name>
</gene>
<dbReference type="EMBL" id="FNUL01000006">
    <property type="protein sequence ID" value="SEF69778.1"/>
    <property type="molecule type" value="Genomic_DNA"/>
</dbReference>
<evidence type="ECO:0000313" key="2">
    <source>
        <dbReference type="EMBL" id="SEF69778.1"/>
    </source>
</evidence>
<dbReference type="Proteomes" id="UP000236726">
    <property type="component" value="Unassembled WGS sequence"/>
</dbReference>
<feature type="region of interest" description="Disordered" evidence="1">
    <location>
        <begin position="52"/>
        <end position="91"/>
    </location>
</feature>